<gene>
    <name evidence="8" type="ORF">CODIS_27640</name>
</gene>
<keyword evidence="3" id="KW-1133">Transmembrane helix</keyword>
<dbReference type="InterPro" id="IPR003538">
    <property type="entry name" value="TonB"/>
</dbReference>
<keyword evidence="2" id="KW-0812">Transmembrane</keyword>
<dbReference type="PROSITE" id="PS52015">
    <property type="entry name" value="TONB_CTD"/>
    <property type="match status" value="1"/>
</dbReference>
<accession>A0A7Z0VK30</accession>
<dbReference type="RefSeq" id="WP_069125991.1">
    <property type="nucleotide sequence ID" value="NZ_MARB01000015.1"/>
</dbReference>
<evidence type="ECO:0000256" key="2">
    <source>
        <dbReference type="ARBA" id="ARBA00022692"/>
    </source>
</evidence>
<evidence type="ECO:0000256" key="1">
    <source>
        <dbReference type="ARBA" id="ARBA00004167"/>
    </source>
</evidence>
<dbReference type="NCBIfam" id="TIGR01352">
    <property type="entry name" value="tonB_Cterm"/>
    <property type="match status" value="1"/>
</dbReference>
<proteinExistence type="inferred from homology"/>
<protein>
    <recommendedName>
        <fullName evidence="5">Protein TonB</fullName>
    </recommendedName>
</protein>
<keyword evidence="5" id="KW-1003">Cell membrane</keyword>
<dbReference type="PRINTS" id="PR01374">
    <property type="entry name" value="TONBPROTEIN"/>
</dbReference>
<dbReference type="Pfam" id="PF03544">
    <property type="entry name" value="TonB_C"/>
    <property type="match status" value="1"/>
</dbReference>
<dbReference type="EMBL" id="MARB01000015">
    <property type="protein sequence ID" value="ODJ87015.1"/>
    <property type="molecule type" value="Genomic_DNA"/>
</dbReference>
<comment type="function">
    <text evidence="5">Interacts with outer membrane receptor proteins that carry out high-affinity binding and energy dependent uptake into the periplasmic space of specific substrates. It could act to transduce energy from the cytoplasmic membrane to specific energy-requiring processes in the outer membrane, resulting in the release into the periplasm of ligands bound by these outer membrane proteins.</text>
</comment>
<keyword evidence="5" id="KW-0735">Signal-anchor</keyword>
<organism evidence="8 9">
    <name type="scientific">Candidatus Thiodiazotropha endolucinida</name>
    <dbReference type="NCBI Taxonomy" id="1655433"/>
    <lineage>
        <taxon>Bacteria</taxon>
        <taxon>Pseudomonadati</taxon>
        <taxon>Pseudomonadota</taxon>
        <taxon>Gammaproteobacteria</taxon>
        <taxon>Chromatiales</taxon>
        <taxon>Sedimenticolaceae</taxon>
        <taxon>Candidatus Thiodiazotropha</taxon>
    </lineage>
</organism>
<feature type="compositionally biased region" description="Low complexity" evidence="6">
    <location>
        <begin position="99"/>
        <end position="109"/>
    </location>
</feature>
<keyword evidence="5" id="KW-0653">Protein transport</keyword>
<dbReference type="GO" id="GO:0055085">
    <property type="term" value="P:transmembrane transport"/>
    <property type="evidence" value="ECO:0007669"/>
    <property type="project" value="InterPro"/>
</dbReference>
<comment type="similarity">
    <text evidence="5">Belongs to the TonB family.</text>
</comment>
<feature type="domain" description="TonB C-terminal" evidence="7">
    <location>
        <begin position="136"/>
        <end position="225"/>
    </location>
</feature>
<dbReference type="GO" id="GO:0015031">
    <property type="term" value="P:protein transport"/>
    <property type="evidence" value="ECO:0007669"/>
    <property type="project" value="UniProtKB-UniRule"/>
</dbReference>
<sequence length="225" mass="25192">MTRTSTGWRLLALSFSLLLHLTIITEWSDKMVTQAAVEQIEKPQLLVQLTFQKPLPEIIPEVIQPPKTVEKQVVKPKPKPKPKPKVKPKIKKKSRSKAMPKPVVAETVPVTPPEEKQLARQPPPPRVQPKVNLREQYLAQLLAVIEAKKTYPTVARRRNMEGKIEVSFNLSCDGKVSKLTIKGPHGLLRKAAGKAIDAAQPLPQPPSQIECPIPIHYAMAYTLEK</sequence>
<evidence type="ECO:0000256" key="4">
    <source>
        <dbReference type="ARBA" id="ARBA00023136"/>
    </source>
</evidence>
<evidence type="ECO:0000256" key="3">
    <source>
        <dbReference type="ARBA" id="ARBA00022989"/>
    </source>
</evidence>
<dbReference type="AlphaFoldDB" id="A0A7Z0VK30"/>
<dbReference type="Gene3D" id="3.30.1150.10">
    <property type="match status" value="1"/>
</dbReference>
<keyword evidence="9" id="KW-1185">Reference proteome</keyword>
<dbReference type="GO" id="GO:0015891">
    <property type="term" value="P:siderophore transport"/>
    <property type="evidence" value="ECO:0007669"/>
    <property type="project" value="InterPro"/>
</dbReference>
<dbReference type="Proteomes" id="UP000094769">
    <property type="component" value="Unassembled WGS sequence"/>
</dbReference>
<keyword evidence="5" id="KW-0813">Transport</keyword>
<name>A0A7Z0VK30_9GAMM</name>
<evidence type="ECO:0000256" key="6">
    <source>
        <dbReference type="SAM" id="MobiDB-lite"/>
    </source>
</evidence>
<evidence type="ECO:0000313" key="9">
    <source>
        <dbReference type="Proteomes" id="UP000094769"/>
    </source>
</evidence>
<evidence type="ECO:0000256" key="5">
    <source>
        <dbReference type="RuleBase" id="RU362123"/>
    </source>
</evidence>
<keyword evidence="5" id="KW-0997">Cell inner membrane</keyword>
<dbReference type="InterPro" id="IPR037682">
    <property type="entry name" value="TonB_C"/>
</dbReference>
<feature type="region of interest" description="Disordered" evidence="6">
    <location>
        <begin position="70"/>
        <end position="128"/>
    </location>
</feature>
<comment type="caution">
    <text evidence="8">The sequence shown here is derived from an EMBL/GenBank/DDBJ whole genome shotgun (WGS) entry which is preliminary data.</text>
</comment>
<evidence type="ECO:0000259" key="7">
    <source>
        <dbReference type="PROSITE" id="PS52015"/>
    </source>
</evidence>
<feature type="compositionally biased region" description="Basic residues" evidence="6">
    <location>
        <begin position="74"/>
        <end position="98"/>
    </location>
</feature>
<keyword evidence="4" id="KW-0472">Membrane</keyword>
<dbReference type="OrthoDB" id="1628901at2"/>
<evidence type="ECO:0000313" key="8">
    <source>
        <dbReference type="EMBL" id="ODJ87015.1"/>
    </source>
</evidence>
<comment type="subcellular location">
    <subcellularLocation>
        <location evidence="5">Cell inner membrane</location>
        <topology evidence="5">Single-pass membrane protein</topology>
        <orientation evidence="5">Periplasmic side</orientation>
    </subcellularLocation>
    <subcellularLocation>
        <location evidence="1">Membrane</location>
        <topology evidence="1">Single-pass membrane protein</topology>
    </subcellularLocation>
</comment>
<dbReference type="GO" id="GO:0005886">
    <property type="term" value="C:plasma membrane"/>
    <property type="evidence" value="ECO:0007669"/>
    <property type="project" value="UniProtKB-SubCell"/>
</dbReference>
<dbReference type="InterPro" id="IPR006260">
    <property type="entry name" value="TonB/TolA_C"/>
</dbReference>
<dbReference type="SUPFAM" id="SSF74653">
    <property type="entry name" value="TolA/TonB C-terminal domain"/>
    <property type="match status" value="1"/>
</dbReference>
<dbReference type="GO" id="GO:0030288">
    <property type="term" value="C:outer membrane-bounded periplasmic space"/>
    <property type="evidence" value="ECO:0007669"/>
    <property type="project" value="InterPro"/>
</dbReference>
<dbReference type="GO" id="GO:0031992">
    <property type="term" value="F:energy transducer activity"/>
    <property type="evidence" value="ECO:0007669"/>
    <property type="project" value="InterPro"/>
</dbReference>
<reference evidence="8 9" key="1">
    <citation type="submission" date="2016-06" db="EMBL/GenBank/DDBJ databases">
        <title>Genome sequence of endosymbiont of Candidatus Endolucinida thiodiazotropha.</title>
        <authorList>
            <person name="Poehlein A."/>
            <person name="Koenig S."/>
            <person name="Heiden S.E."/>
            <person name="Thuermer A."/>
            <person name="Voget S."/>
            <person name="Daniel R."/>
            <person name="Markert S."/>
            <person name="Gros O."/>
            <person name="Schweder T."/>
        </authorList>
    </citation>
    <scope>NUCLEOTIDE SEQUENCE [LARGE SCALE GENOMIC DNA]</scope>
    <source>
        <strain evidence="8 9">COS</strain>
    </source>
</reference>